<sequence length="147" mass="16168">MKCFTLTAAGILFTVLITVNNASSNSNMEELVKKSMEETFKACKDKLTPENFALLNKDPHADNQEIKCFKACGMNHAGIMADGKIQIEKMEEKLNSLLGEDKKDFSKIIIGRAKPCVEEANKGENECDVAAGFEACVQKTINTKSDN</sequence>
<proteinExistence type="evidence at transcript level"/>
<name>A1YWY5_9HYME</name>
<dbReference type="Gene3D" id="1.10.238.20">
    <property type="entry name" value="Pheromone/general odorant binding protein domain"/>
    <property type="match status" value="1"/>
</dbReference>
<accession>A1YWY5</accession>
<dbReference type="InterPro" id="IPR006170">
    <property type="entry name" value="PBP/GOBP"/>
</dbReference>
<feature type="signal peptide" evidence="1">
    <location>
        <begin position="1"/>
        <end position="24"/>
    </location>
</feature>
<reference evidence="2" key="1">
    <citation type="journal article" date="2009" name="Chem. Senses">
        <title>Identification and expression pattern of putative odorant-binding proteins and chemosensory proteins in antennae of the Microplitis mediator (Hymenoptera: Braconidae).</title>
        <authorList>
            <person name="Zhang S."/>
            <person name="Zhang Y.J."/>
            <person name="Su H.H."/>
            <person name="Gao X.W."/>
            <person name="Guo Y.Y."/>
        </authorList>
    </citation>
    <scope>NUCLEOTIDE SEQUENCE</scope>
</reference>
<dbReference type="InterPro" id="IPR036728">
    <property type="entry name" value="PBP_GOBP_sf"/>
</dbReference>
<dbReference type="GO" id="GO:0005549">
    <property type="term" value="F:odorant binding"/>
    <property type="evidence" value="ECO:0007669"/>
    <property type="project" value="InterPro"/>
</dbReference>
<organism evidence="2">
    <name type="scientific">Microplitis mediator</name>
    <dbReference type="NCBI Taxonomy" id="375433"/>
    <lineage>
        <taxon>Eukaryota</taxon>
        <taxon>Metazoa</taxon>
        <taxon>Ecdysozoa</taxon>
        <taxon>Arthropoda</taxon>
        <taxon>Hexapoda</taxon>
        <taxon>Insecta</taxon>
        <taxon>Pterygota</taxon>
        <taxon>Neoptera</taxon>
        <taxon>Endopterygota</taxon>
        <taxon>Hymenoptera</taxon>
        <taxon>Apocrita</taxon>
        <taxon>Ichneumonoidea</taxon>
        <taxon>Braconidae</taxon>
        <taxon>Microgastrinae</taxon>
        <taxon>Microplitis</taxon>
    </lineage>
</organism>
<dbReference type="CDD" id="cd23992">
    <property type="entry name" value="PBP_GOBP"/>
    <property type="match status" value="1"/>
</dbReference>
<evidence type="ECO:0000256" key="1">
    <source>
        <dbReference type="SAM" id="SignalP"/>
    </source>
</evidence>
<dbReference type="SMART" id="SM00708">
    <property type="entry name" value="PhBP"/>
    <property type="match status" value="1"/>
</dbReference>
<protein>
    <submittedName>
        <fullName evidence="2">Odorant-binding protein 4</fullName>
    </submittedName>
</protein>
<feature type="chain" id="PRO_5002641281" evidence="1">
    <location>
        <begin position="25"/>
        <end position="147"/>
    </location>
</feature>
<dbReference type="Pfam" id="PF01395">
    <property type="entry name" value="PBP_GOBP"/>
    <property type="match status" value="1"/>
</dbReference>
<dbReference type="EMBL" id="EF141516">
    <property type="protein sequence ID" value="ABM05971.2"/>
    <property type="molecule type" value="mRNA"/>
</dbReference>
<dbReference type="SUPFAM" id="SSF47565">
    <property type="entry name" value="Insect pheromone/odorant-binding proteins"/>
    <property type="match status" value="1"/>
</dbReference>
<keyword evidence="1" id="KW-0732">Signal</keyword>
<evidence type="ECO:0000313" key="2">
    <source>
        <dbReference type="EMBL" id="ABM05971.2"/>
    </source>
</evidence>
<dbReference type="AlphaFoldDB" id="A1YWY5"/>